<dbReference type="InterPro" id="IPR001555">
    <property type="entry name" value="GART_AS"/>
</dbReference>
<evidence type="ECO:0000256" key="3">
    <source>
        <dbReference type="ARBA" id="ARBA00022679"/>
    </source>
</evidence>
<evidence type="ECO:0000256" key="7">
    <source>
        <dbReference type="ARBA" id="ARBA00041682"/>
    </source>
</evidence>
<organism evidence="13">
    <name type="scientific">freshwater metagenome</name>
    <dbReference type="NCBI Taxonomy" id="449393"/>
    <lineage>
        <taxon>unclassified sequences</taxon>
        <taxon>metagenomes</taxon>
        <taxon>ecological metagenomes</taxon>
    </lineage>
</organism>
<dbReference type="EC" id="2.1.2.2" evidence="2"/>
<evidence type="ECO:0000259" key="9">
    <source>
        <dbReference type="Pfam" id="PF00551"/>
    </source>
</evidence>
<dbReference type="EMBL" id="CAEZXH010000002">
    <property type="protein sequence ID" value="CAB4674682.1"/>
    <property type="molecule type" value="Genomic_DNA"/>
</dbReference>
<gene>
    <name evidence="10" type="ORF">UFOPK1811_01023</name>
    <name evidence="11" type="ORF">UFOPK2360_00087</name>
    <name evidence="12" type="ORF">UFOPK2922_00771</name>
    <name evidence="13" type="ORF">UFOPK3306_00825</name>
</gene>
<dbReference type="GO" id="GO:0006189">
    <property type="term" value="P:'de novo' IMP biosynthetic process"/>
    <property type="evidence" value="ECO:0007669"/>
    <property type="project" value="UniProtKB-UniPathway"/>
</dbReference>
<dbReference type="CDD" id="cd08645">
    <property type="entry name" value="FMT_core_GART"/>
    <property type="match status" value="1"/>
</dbReference>
<dbReference type="Pfam" id="PF00551">
    <property type="entry name" value="Formyl_trans_N"/>
    <property type="match status" value="1"/>
</dbReference>
<evidence type="ECO:0000313" key="13">
    <source>
        <dbReference type="EMBL" id="CAB4868958.1"/>
    </source>
</evidence>
<evidence type="ECO:0000313" key="10">
    <source>
        <dbReference type="EMBL" id="CAB4604145.1"/>
    </source>
</evidence>
<dbReference type="EMBL" id="CAFBLI010000056">
    <property type="protein sequence ID" value="CAB4868958.1"/>
    <property type="molecule type" value="Genomic_DNA"/>
</dbReference>
<sequence length="196" mass="21152">MNKVKSVAVMASGDGSVAQAVFDAFLHGELAGVIKIEKVISDQPEAGVLNRAKQAGIPTVTLPIKDFANRAEWNQALIDEVAKSKPWLVISAGFMRILSPDFVNQFRTINTHPALLPAFPGAHAVADALAAGVEVTGATVHFVDEGIDTGQIINQVSVQVHKGDTQAHLHERIKIEERKILVQVIKELVDRDEEPA</sequence>
<evidence type="ECO:0000313" key="11">
    <source>
        <dbReference type="EMBL" id="CAB4674682.1"/>
    </source>
</evidence>
<dbReference type="InterPro" id="IPR002376">
    <property type="entry name" value="Formyl_transf_N"/>
</dbReference>
<evidence type="ECO:0000256" key="4">
    <source>
        <dbReference type="ARBA" id="ARBA00022755"/>
    </source>
</evidence>
<proteinExistence type="inferred from homology"/>
<dbReference type="GO" id="GO:0005829">
    <property type="term" value="C:cytosol"/>
    <property type="evidence" value="ECO:0007669"/>
    <property type="project" value="TreeGrafter"/>
</dbReference>
<evidence type="ECO:0000256" key="2">
    <source>
        <dbReference type="ARBA" id="ARBA00012254"/>
    </source>
</evidence>
<dbReference type="GO" id="GO:0004644">
    <property type="term" value="F:phosphoribosylglycinamide formyltransferase activity"/>
    <property type="evidence" value="ECO:0007669"/>
    <property type="project" value="UniProtKB-EC"/>
</dbReference>
<evidence type="ECO:0000313" key="12">
    <source>
        <dbReference type="EMBL" id="CAB4777622.1"/>
    </source>
</evidence>
<evidence type="ECO:0000256" key="5">
    <source>
        <dbReference type="ARBA" id="ARBA00038440"/>
    </source>
</evidence>
<keyword evidence="4" id="KW-0658">Purine biosynthesis</keyword>
<evidence type="ECO:0000256" key="8">
    <source>
        <dbReference type="ARBA" id="ARBA00047664"/>
    </source>
</evidence>
<protein>
    <recommendedName>
        <fullName evidence="2">phosphoribosylglycinamide formyltransferase 1</fullName>
        <ecNumber evidence="2">2.1.2.2</ecNumber>
    </recommendedName>
    <alternativeName>
        <fullName evidence="7">5'-phosphoribosylglycinamide transformylase</fullName>
    </alternativeName>
    <alternativeName>
        <fullName evidence="6">GAR transformylase</fullName>
    </alternativeName>
</protein>
<dbReference type="UniPathway" id="UPA00074">
    <property type="reaction ID" value="UER00126"/>
</dbReference>
<dbReference type="PROSITE" id="PS00373">
    <property type="entry name" value="GART"/>
    <property type="match status" value="1"/>
</dbReference>
<evidence type="ECO:0000256" key="1">
    <source>
        <dbReference type="ARBA" id="ARBA00005054"/>
    </source>
</evidence>
<name>A0A6J7DI23_9ZZZZ</name>
<dbReference type="HAMAP" id="MF_01930">
    <property type="entry name" value="PurN"/>
    <property type="match status" value="1"/>
</dbReference>
<dbReference type="EMBL" id="CAEZZS010000030">
    <property type="protein sequence ID" value="CAB4777622.1"/>
    <property type="molecule type" value="Genomic_DNA"/>
</dbReference>
<reference evidence="13" key="1">
    <citation type="submission" date="2020-05" db="EMBL/GenBank/DDBJ databases">
        <authorList>
            <person name="Chiriac C."/>
            <person name="Salcher M."/>
            <person name="Ghai R."/>
            <person name="Kavagutti S V."/>
        </authorList>
    </citation>
    <scope>NUCLEOTIDE SEQUENCE</scope>
</reference>
<dbReference type="InterPro" id="IPR036477">
    <property type="entry name" value="Formyl_transf_N_sf"/>
</dbReference>
<dbReference type="PANTHER" id="PTHR43369">
    <property type="entry name" value="PHOSPHORIBOSYLGLYCINAMIDE FORMYLTRANSFERASE"/>
    <property type="match status" value="1"/>
</dbReference>
<accession>A0A6J7DI23</accession>
<dbReference type="NCBIfam" id="TIGR00639">
    <property type="entry name" value="PurN"/>
    <property type="match status" value="1"/>
</dbReference>
<feature type="domain" description="Formyl transferase N-terminal" evidence="9">
    <location>
        <begin position="6"/>
        <end position="185"/>
    </location>
</feature>
<dbReference type="AlphaFoldDB" id="A0A6J7DI23"/>
<dbReference type="SUPFAM" id="SSF53328">
    <property type="entry name" value="Formyltransferase"/>
    <property type="match status" value="1"/>
</dbReference>
<dbReference type="EMBL" id="CAEZUJ010000044">
    <property type="protein sequence ID" value="CAB4604145.1"/>
    <property type="molecule type" value="Genomic_DNA"/>
</dbReference>
<keyword evidence="3" id="KW-0808">Transferase</keyword>
<evidence type="ECO:0000256" key="6">
    <source>
        <dbReference type="ARBA" id="ARBA00041324"/>
    </source>
</evidence>
<dbReference type="PANTHER" id="PTHR43369:SF2">
    <property type="entry name" value="PHOSPHORIBOSYLGLYCINAMIDE FORMYLTRANSFERASE"/>
    <property type="match status" value="1"/>
</dbReference>
<dbReference type="InterPro" id="IPR004607">
    <property type="entry name" value="GART"/>
</dbReference>
<comment type="pathway">
    <text evidence="1">Purine metabolism; IMP biosynthesis via de novo pathway; N(2)-formyl-N(1)-(5-phospho-D-ribosyl)glycinamide from N(1)-(5-phospho-D-ribosyl)glycinamide (10-formyl THF route): step 1/1.</text>
</comment>
<dbReference type="Gene3D" id="3.40.50.170">
    <property type="entry name" value="Formyl transferase, N-terminal domain"/>
    <property type="match status" value="1"/>
</dbReference>
<comment type="similarity">
    <text evidence="5">Belongs to the GART family.</text>
</comment>
<comment type="catalytic activity">
    <reaction evidence="8">
        <text>N(1)-(5-phospho-beta-D-ribosyl)glycinamide + (6R)-10-formyltetrahydrofolate = N(2)-formyl-N(1)-(5-phospho-beta-D-ribosyl)glycinamide + (6S)-5,6,7,8-tetrahydrofolate + H(+)</text>
        <dbReference type="Rhea" id="RHEA:15053"/>
        <dbReference type="ChEBI" id="CHEBI:15378"/>
        <dbReference type="ChEBI" id="CHEBI:57453"/>
        <dbReference type="ChEBI" id="CHEBI:143788"/>
        <dbReference type="ChEBI" id="CHEBI:147286"/>
        <dbReference type="ChEBI" id="CHEBI:195366"/>
        <dbReference type="EC" id="2.1.2.2"/>
    </reaction>
</comment>